<dbReference type="PROSITE" id="PS51257">
    <property type="entry name" value="PROKAR_LIPOPROTEIN"/>
    <property type="match status" value="1"/>
</dbReference>
<dbReference type="EMBL" id="JAVREI010000008">
    <property type="protein sequence ID" value="MDT0276733.1"/>
    <property type="molecule type" value="Genomic_DNA"/>
</dbReference>
<feature type="domain" description="Solute-binding protein family 5" evidence="1">
    <location>
        <begin position="100"/>
        <end position="467"/>
    </location>
</feature>
<organism evidence="2 3">
    <name type="scientific">Blastococcus goldschmidtiae</name>
    <dbReference type="NCBI Taxonomy" id="3075546"/>
    <lineage>
        <taxon>Bacteria</taxon>
        <taxon>Bacillati</taxon>
        <taxon>Actinomycetota</taxon>
        <taxon>Actinomycetes</taxon>
        <taxon>Geodermatophilales</taxon>
        <taxon>Geodermatophilaceae</taxon>
        <taxon>Blastococcus</taxon>
    </lineage>
</organism>
<accession>A0ABU2K986</accession>
<dbReference type="PANTHER" id="PTHR30290">
    <property type="entry name" value="PERIPLASMIC BINDING COMPONENT OF ABC TRANSPORTER"/>
    <property type="match status" value="1"/>
</dbReference>
<evidence type="ECO:0000259" key="1">
    <source>
        <dbReference type="Pfam" id="PF00496"/>
    </source>
</evidence>
<dbReference type="InterPro" id="IPR039424">
    <property type="entry name" value="SBP_5"/>
</dbReference>
<dbReference type="SUPFAM" id="SSF53850">
    <property type="entry name" value="Periplasmic binding protein-like II"/>
    <property type="match status" value="1"/>
</dbReference>
<dbReference type="InterPro" id="IPR030678">
    <property type="entry name" value="Peptide/Ni-bd"/>
</dbReference>
<dbReference type="Gene3D" id="3.10.105.10">
    <property type="entry name" value="Dipeptide-binding Protein, Domain 3"/>
    <property type="match status" value="1"/>
</dbReference>
<evidence type="ECO:0000313" key="3">
    <source>
        <dbReference type="Proteomes" id="UP001183222"/>
    </source>
</evidence>
<name>A0ABU2K986_9ACTN</name>
<keyword evidence="3" id="KW-1185">Reference proteome</keyword>
<dbReference type="InterPro" id="IPR000914">
    <property type="entry name" value="SBP_5_dom"/>
</dbReference>
<dbReference type="CDD" id="cd00995">
    <property type="entry name" value="PBP2_NikA_DppA_OppA_like"/>
    <property type="match status" value="1"/>
</dbReference>
<protein>
    <submittedName>
        <fullName evidence="2">ABC transporter substrate-binding protein</fullName>
    </submittedName>
</protein>
<evidence type="ECO:0000313" key="2">
    <source>
        <dbReference type="EMBL" id="MDT0276733.1"/>
    </source>
</evidence>
<dbReference type="RefSeq" id="WP_311345551.1">
    <property type="nucleotide sequence ID" value="NZ_JAVREI010000008.1"/>
</dbReference>
<dbReference type="Gene3D" id="3.90.76.10">
    <property type="entry name" value="Dipeptide-binding Protein, Domain 1"/>
    <property type="match status" value="1"/>
</dbReference>
<proteinExistence type="predicted"/>
<sequence length="550" mass="58322">MATGPRTARGTVTAAGLATAVLLAGCSEASSGGEDGGGQQRDAELVLTTPAAAGEIDRISWALGSEPLSLDWVYSYDYPPNTVVSNVCESLLRIDESFTPGPGLAESFDNPDPTTWVYAIRPDVTFHDGSTMTAEDVAFSLNRHLDEEVGSYWSGFYSNVESVAVTGPLEVTVKLTQPDVLFNQMMAVAGGVVGKQSFIEAAGEDHGTPDGGLMCTGPFALQEWSKGESITLARHDGYWDGANAAQAETIEFSFLSDAAALANALVTGAVDGTYGVPESALRKVLESGAGNVYYGRQTSTRNLIVADLEGPLGDVRIRQALSLALDREGFADAAIPGPSEPSRAVASKLTWGEGAAGETFAAAWEELPAPEQDIERAKELVAEAGAPDRPIVIAQSPAPVQQVLANEVQAAGKRIGLEVEIEPIAAEAYSALFGDAEAREGIDLFHTTWYADVADPLQIYVNWQTDNFANYGGWSDADYDALVDEALQEGDAEARAEMVVRLQENVTENVLWIPVDHSANSVFLSDRISGAPATNAYLYYPWAAQLGARG</sequence>
<dbReference type="Proteomes" id="UP001183222">
    <property type="component" value="Unassembled WGS sequence"/>
</dbReference>
<dbReference type="PIRSF" id="PIRSF002741">
    <property type="entry name" value="MppA"/>
    <property type="match status" value="1"/>
</dbReference>
<dbReference type="Pfam" id="PF00496">
    <property type="entry name" value="SBP_bac_5"/>
    <property type="match status" value="1"/>
</dbReference>
<comment type="caution">
    <text evidence="2">The sequence shown here is derived from an EMBL/GenBank/DDBJ whole genome shotgun (WGS) entry which is preliminary data.</text>
</comment>
<gene>
    <name evidence="2" type="ORF">RM425_12550</name>
</gene>
<reference evidence="3" key="1">
    <citation type="submission" date="2023-07" db="EMBL/GenBank/DDBJ databases">
        <title>30 novel species of actinomycetes from the DSMZ collection.</title>
        <authorList>
            <person name="Nouioui I."/>
        </authorList>
    </citation>
    <scope>NUCLEOTIDE SEQUENCE [LARGE SCALE GENOMIC DNA]</scope>
    <source>
        <strain evidence="3">DSM 46792</strain>
    </source>
</reference>
<dbReference type="Gene3D" id="3.40.190.10">
    <property type="entry name" value="Periplasmic binding protein-like II"/>
    <property type="match status" value="1"/>
</dbReference>